<dbReference type="GO" id="GO:0046872">
    <property type="term" value="F:metal ion binding"/>
    <property type="evidence" value="ECO:0007669"/>
    <property type="project" value="UniProtKB-KW"/>
</dbReference>
<dbReference type="InterPro" id="IPR036604">
    <property type="entry name" value="PurS-like_sf"/>
</dbReference>
<dbReference type="SUPFAM" id="SSF109736">
    <property type="entry name" value="FGAM synthase PurL, linker domain"/>
    <property type="match status" value="1"/>
</dbReference>
<evidence type="ECO:0000259" key="14">
    <source>
        <dbReference type="Pfam" id="PF18076"/>
    </source>
</evidence>
<dbReference type="Gene3D" id="3.90.650.10">
    <property type="entry name" value="PurM-like C-terminal domain"/>
    <property type="match status" value="2"/>
</dbReference>
<dbReference type="SUPFAM" id="SSF82697">
    <property type="entry name" value="PurS-like"/>
    <property type="match status" value="1"/>
</dbReference>
<name>A0A0S4M4U8_9BURK</name>
<keyword evidence="10" id="KW-0315">Glutamine amidotransferase</keyword>
<dbReference type="PANTHER" id="PTHR10099:SF1">
    <property type="entry name" value="PHOSPHORIBOSYLFORMYLGLYCINAMIDINE SYNTHASE"/>
    <property type="match status" value="1"/>
</dbReference>
<comment type="pathway">
    <text evidence="1">Purine metabolism; IMP biosynthesis via de novo pathway; 5-amino-1-(5-phospho-D-ribosyl)imidazole from N(2)-formyl-N(1)-(5-phospho-D-ribosyl)glycinamide: step 1/2.</text>
</comment>
<evidence type="ECO:0000256" key="11">
    <source>
        <dbReference type="NCBIfam" id="TIGR01735"/>
    </source>
</evidence>
<dbReference type="Pfam" id="PF13507">
    <property type="entry name" value="GATase_5"/>
    <property type="match status" value="1"/>
</dbReference>
<evidence type="ECO:0000259" key="12">
    <source>
        <dbReference type="Pfam" id="PF02769"/>
    </source>
</evidence>
<dbReference type="SUPFAM" id="SSF52317">
    <property type="entry name" value="Class I glutamine amidotransferase-like"/>
    <property type="match status" value="1"/>
</dbReference>
<keyword evidence="4" id="KW-0436">Ligase</keyword>
<evidence type="ECO:0000259" key="15">
    <source>
        <dbReference type="Pfam" id="PF22689"/>
    </source>
</evidence>
<dbReference type="Gene3D" id="1.10.8.750">
    <property type="entry name" value="Phosphoribosylformylglycinamidine synthase, linker domain"/>
    <property type="match status" value="1"/>
</dbReference>
<dbReference type="GO" id="GO:0004642">
    <property type="term" value="F:phosphoribosylformylglycinamidine synthase activity"/>
    <property type="evidence" value="ECO:0007669"/>
    <property type="project" value="UniProtKB-UniRule"/>
</dbReference>
<evidence type="ECO:0000256" key="9">
    <source>
        <dbReference type="ARBA" id="ARBA00022842"/>
    </source>
</evidence>
<dbReference type="CDD" id="cd02203">
    <property type="entry name" value="PurL_repeat1"/>
    <property type="match status" value="1"/>
</dbReference>
<dbReference type="EMBL" id="LN906597">
    <property type="protein sequence ID" value="CUT18063.1"/>
    <property type="molecule type" value="Genomic_DNA"/>
</dbReference>
<dbReference type="InterPro" id="IPR010073">
    <property type="entry name" value="PurL_large"/>
</dbReference>
<evidence type="ECO:0000313" key="17">
    <source>
        <dbReference type="Proteomes" id="UP000198651"/>
    </source>
</evidence>
<dbReference type="SMART" id="SM01211">
    <property type="entry name" value="GATase_5"/>
    <property type="match status" value="1"/>
</dbReference>
<dbReference type="InterPro" id="IPR055181">
    <property type="entry name" value="FGAR-AT_PurM_N-like"/>
</dbReference>
<dbReference type="NCBIfam" id="TIGR01735">
    <property type="entry name" value="FGAM_synt"/>
    <property type="match status" value="1"/>
</dbReference>
<dbReference type="GO" id="GO:0006189">
    <property type="term" value="P:'de novo' IMP biosynthetic process"/>
    <property type="evidence" value="ECO:0007669"/>
    <property type="project" value="UniProtKB-UniRule"/>
</dbReference>
<feature type="domain" description="PurM-like C-terminal" evidence="12">
    <location>
        <begin position="429"/>
        <end position="583"/>
    </location>
</feature>
<dbReference type="SUPFAM" id="SSF55326">
    <property type="entry name" value="PurM N-terminal domain-like"/>
    <property type="match status" value="2"/>
</dbReference>
<dbReference type="GO" id="GO:0005737">
    <property type="term" value="C:cytoplasm"/>
    <property type="evidence" value="ECO:0007669"/>
    <property type="project" value="TreeGrafter"/>
</dbReference>
<dbReference type="Pfam" id="PF18076">
    <property type="entry name" value="FGAR-AT_N"/>
    <property type="match status" value="1"/>
</dbReference>
<dbReference type="UniPathway" id="UPA00074">
    <property type="reaction ID" value="UER00128"/>
</dbReference>
<evidence type="ECO:0000256" key="1">
    <source>
        <dbReference type="ARBA" id="ARBA00004920"/>
    </source>
</evidence>
<keyword evidence="6" id="KW-0547">Nucleotide-binding</keyword>
<evidence type="ECO:0000313" key="16">
    <source>
        <dbReference type="EMBL" id="CUT18063.1"/>
    </source>
</evidence>
<dbReference type="Pfam" id="PF02769">
    <property type="entry name" value="AIRS_C"/>
    <property type="match status" value="2"/>
</dbReference>
<dbReference type="GO" id="GO:0005524">
    <property type="term" value="F:ATP binding"/>
    <property type="evidence" value="ECO:0007669"/>
    <property type="project" value="UniProtKB-KW"/>
</dbReference>
<feature type="domain" description="FGAR-AT PurM N-terminal-like" evidence="15">
    <location>
        <begin position="648"/>
        <end position="801"/>
    </location>
</feature>
<sequence>MVAYNMALKPIISILLGSGEVCLPASFTSLLSFPVIARPIYVLLLKDDLVSSQLEKLCSMFSVESFFSPETLGDQDDLWCFVLPRWGTISPWSSKATQLLSDCGFDSVIHIEMGFAAFKPQHCVVFPDQQSLIFDHMTQVVIDDPELIYDIFSTNDVKSVTYIEKNANSIELASKSYGLGLDNIEINTLCDLYDCWGRSVTDAELIMFAQANSEHCRHKIFNSSWVIDGEQVKFSLFDIIRQTHAKNSYSTVSAYVDNAAILKSRAAGYWYYSEVDHLYFMRQREIGLSVKVETHNHPTLIEPFSGAATGCGGEIRDESATGTGGFPLAGICGFSVSHLHIPQRRRHWENNQCSVLASHMSTAWDIMLSGPVGAASFNNEFGRPNVCGYFRSFEQIIAEVNYGYHKPIMISGGMGCVCESNFYKKDISVGSLIIQLGGPGYLIGMAGGTASSSGAGKNDAKVDFASVQRSNPEMQRRAQEVISYCSSLDRNPILSLHDVGAGGLANAVPEMVYSANKGARCKLRDILLGETGLSPAEIWCNESQERYVLIINPDDLNLFQSVCQRERCSYAVIGEVIDDEVIILEDDLDGTTPVNFPLHDLLNSNSSKKTIVVDSNKKQSVSCAPISCDDYAIQDVIVDVLRHPTVADKSFLITIGDRTVGGLVYRDQMVGPWQVPVSDCAIITSSFVSNSGYAVAMGERSPLAIISPAASARMAIAEALTNIASVGDCVLSSLVISANWMAEFSLAGQDSALREAVESASSFCQYLGIAIPVGKDSLSMSVSSDKGMVVSPVSLIASAFVPLDDVRCSLTPLLATDSDTDLLLVDLGRGKNRLGNSIFAQVTSQVGVEVPDCDDPEDIVRLFSVIKEMNTQGLLLAYHDRSDGGLLATISEMLFASHIGIDLNIDPLCYDSTIMDVDWLDVRPEFLSGPFKDHIFSALFSEELGAVIQVRKSKRQCVWSILRKYGLSSCTHTIGSINLQHTKLRIYRSSKCLFSEDRSFLHRCWSEVSYEVSRHRDNPECARSEFDLIEEEERTRLFVDLSISMPQSINFCTASVERPAVAILRERGSNGQSEMAAAFHHVGFDVFDVTMTDLLSSSSDFSRYRGLAVVGGFSYGDVPFAGRGWAHSILLNDNLRKIFKDFFNRPDTFSLGVCNGCQMLSQIRSLIPGTDLWPAFESNLSRQFEARLVMTKVIESPSIFFRGMEGSCLPTIVSHAEGRASRIDAGLVCLRYINGRGDEDDAYPLNPNGSFRGNTGFTSLDGSVTMLMPHPERLFRDVQTSWTNRSSCSLWSHFFYNARVWCGH</sequence>
<dbReference type="PROSITE" id="PS51273">
    <property type="entry name" value="GATASE_TYPE_1"/>
    <property type="match status" value="1"/>
</dbReference>
<accession>A0A0S4M4U8</accession>
<dbReference type="InterPro" id="IPR040707">
    <property type="entry name" value="FGAR-AT_N"/>
</dbReference>
<evidence type="ECO:0000256" key="7">
    <source>
        <dbReference type="ARBA" id="ARBA00022755"/>
    </source>
</evidence>
<dbReference type="PATRIC" id="fig|1561003.3.peg.1293"/>
<evidence type="ECO:0000256" key="10">
    <source>
        <dbReference type="ARBA" id="ARBA00022962"/>
    </source>
</evidence>
<dbReference type="FunFam" id="3.30.1330.10:FF:000005">
    <property type="entry name" value="Phosphoribosylformylglycinamidine synthase"/>
    <property type="match status" value="1"/>
</dbReference>
<evidence type="ECO:0000256" key="2">
    <source>
        <dbReference type="ARBA" id="ARBA00008608"/>
    </source>
</evidence>
<dbReference type="InterPro" id="IPR010918">
    <property type="entry name" value="PurM-like_C_dom"/>
</dbReference>
<reference evidence="17" key="1">
    <citation type="submission" date="2015-11" db="EMBL/GenBank/DDBJ databases">
        <authorList>
            <person name="Seth-Smith H.M.B."/>
        </authorList>
    </citation>
    <scope>NUCLEOTIDE SEQUENCE [LARGE SCALE GENOMIC DNA]</scope>
    <source>
        <strain evidence="17">2013Ark11</strain>
    </source>
</reference>
<dbReference type="InterPro" id="IPR029062">
    <property type="entry name" value="Class_I_gatase-like"/>
</dbReference>
<dbReference type="CDD" id="cd02204">
    <property type="entry name" value="PurL_repeat2"/>
    <property type="match status" value="1"/>
</dbReference>
<feature type="domain" description="Phosphoribosylformylglycinamidine synthase linker" evidence="13">
    <location>
        <begin position="171"/>
        <end position="219"/>
    </location>
</feature>
<dbReference type="EC" id="6.3.5.3" evidence="3 11"/>
<dbReference type="Gene3D" id="3.40.50.880">
    <property type="match status" value="1"/>
</dbReference>
<evidence type="ECO:0000256" key="6">
    <source>
        <dbReference type="ARBA" id="ARBA00022741"/>
    </source>
</evidence>
<evidence type="ECO:0000259" key="13">
    <source>
        <dbReference type="Pfam" id="PF18072"/>
    </source>
</evidence>
<dbReference type="Pfam" id="PF22689">
    <property type="entry name" value="FGAR-AT_PurM_N-like"/>
    <property type="match status" value="1"/>
</dbReference>
<dbReference type="InterPro" id="IPR036921">
    <property type="entry name" value="PurM-like_N_sf"/>
</dbReference>
<keyword evidence="8" id="KW-0067">ATP-binding</keyword>
<evidence type="ECO:0000256" key="8">
    <source>
        <dbReference type="ARBA" id="ARBA00022840"/>
    </source>
</evidence>
<feature type="domain" description="PurM-like C-terminal" evidence="12">
    <location>
        <begin position="835"/>
        <end position="969"/>
    </location>
</feature>
<protein>
    <recommendedName>
        <fullName evidence="3 11">Phosphoribosylformylglycinamidine synthase</fullName>
        <ecNumber evidence="3 11">6.3.5.3</ecNumber>
    </recommendedName>
</protein>
<evidence type="ECO:0000256" key="3">
    <source>
        <dbReference type="ARBA" id="ARBA00012747"/>
    </source>
</evidence>
<dbReference type="InterPro" id="IPR041609">
    <property type="entry name" value="PurL_linker"/>
</dbReference>
<dbReference type="Gene3D" id="3.30.1330.10">
    <property type="entry name" value="PurM-like, N-terminal domain"/>
    <property type="match status" value="2"/>
</dbReference>
<dbReference type="Pfam" id="PF18072">
    <property type="entry name" value="FGAR-AT_linker"/>
    <property type="match status" value="1"/>
</dbReference>
<feature type="domain" description="Phosphoribosylformylglycinamidine synthase N-terminal" evidence="14">
    <location>
        <begin position="40"/>
        <end position="152"/>
    </location>
</feature>
<keyword evidence="17" id="KW-1185">Reference proteome</keyword>
<keyword evidence="9" id="KW-0460">Magnesium</keyword>
<dbReference type="Proteomes" id="UP000198651">
    <property type="component" value="Chromosome I"/>
</dbReference>
<dbReference type="STRING" id="1561003.Ark11_1257"/>
<dbReference type="SUPFAM" id="SSF56042">
    <property type="entry name" value="PurM C-terminal domain-like"/>
    <property type="match status" value="2"/>
</dbReference>
<comment type="similarity">
    <text evidence="2">In the N-terminal section; belongs to the FGAMS family.</text>
</comment>
<organism evidence="16 17">
    <name type="scientific">Candidatus Ichthyocystis hellenicum</name>
    <dbReference type="NCBI Taxonomy" id="1561003"/>
    <lineage>
        <taxon>Bacteria</taxon>
        <taxon>Pseudomonadati</taxon>
        <taxon>Pseudomonadota</taxon>
        <taxon>Betaproteobacteria</taxon>
        <taxon>Burkholderiales</taxon>
        <taxon>Candidatus Ichthyocystis</taxon>
    </lineage>
</organism>
<keyword evidence="5" id="KW-0479">Metal-binding</keyword>
<evidence type="ECO:0000256" key="5">
    <source>
        <dbReference type="ARBA" id="ARBA00022723"/>
    </source>
</evidence>
<keyword evidence="7" id="KW-0658">Purine biosynthesis</keyword>
<dbReference type="PANTHER" id="PTHR10099">
    <property type="entry name" value="PHOSPHORIBOSYLFORMYLGLYCINAMIDINE SYNTHASE"/>
    <property type="match status" value="1"/>
</dbReference>
<dbReference type="NCBIfam" id="NF003672">
    <property type="entry name" value="PRK05297.1"/>
    <property type="match status" value="1"/>
</dbReference>
<evidence type="ECO:0000256" key="4">
    <source>
        <dbReference type="ARBA" id="ARBA00022598"/>
    </source>
</evidence>
<dbReference type="InterPro" id="IPR036676">
    <property type="entry name" value="PurM-like_C_sf"/>
</dbReference>
<proteinExistence type="inferred from homology"/>
<gene>
    <name evidence="16" type="ORF">Ark11_1257</name>
</gene>